<protein>
    <submittedName>
        <fullName evidence="7">Flavo protein oxygenase</fullName>
    </submittedName>
</protein>
<evidence type="ECO:0000256" key="2">
    <source>
        <dbReference type="ARBA" id="ARBA00022630"/>
    </source>
</evidence>
<feature type="region of interest" description="Disordered" evidence="5">
    <location>
        <begin position="19"/>
        <end position="40"/>
    </location>
</feature>
<dbReference type="InParanoid" id="A0A316YH59"/>
<comment type="cofactor">
    <cofactor evidence="1">
        <name>FMN</name>
        <dbReference type="ChEBI" id="CHEBI:58210"/>
    </cofactor>
</comment>
<feature type="domain" description="Flavin reductase like" evidence="6">
    <location>
        <begin position="100"/>
        <end position="256"/>
    </location>
</feature>
<dbReference type="SUPFAM" id="SSF50475">
    <property type="entry name" value="FMN-binding split barrel"/>
    <property type="match status" value="1"/>
</dbReference>
<keyword evidence="8" id="KW-1185">Reference proteome</keyword>
<dbReference type="Proteomes" id="UP000245768">
    <property type="component" value="Unassembled WGS sequence"/>
</dbReference>
<evidence type="ECO:0000256" key="1">
    <source>
        <dbReference type="ARBA" id="ARBA00001917"/>
    </source>
</evidence>
<dbReference type="PANTHER" id="PTHR33798">
    <property type="entry name" value="FLAVOPROTEIN OXYGENASE"/>
    <property type="match status" value="1"/>
</dbReference>
<dbReference type="GO" id="GO:0010181">
    <property type="term" value="F:FMN binding"/>
    <property type="evidence" value="ECO:0007669"/>
    <property type="project" value="InterPro"/>
</dbReference>
<dbReference type="RefSeq" id="XP_025375382.1">
    <property type="nucleotide sequence ID" value="XM_025522311.1"/>
</dbReference>
<dbReference type="AlphaFoldDB" id="A0A316YH59"/>
<dbReference type="GeneID" id="37044227"/>
<keyword evidence="2" id="KW-0285">Flavoprotein</keyword>
<sequence length="306" mass="33246">MPLSRALYRPVVAAGSRRVLSTSARHAQQGRAKRPPFDEVQRSRPDFEALDYVATKTPDPAWKTGTGANGHPSGNGSQRRKEMLRADELGDAENYKLIVGGIIPRPIALVSSHDATGKRNLAPFSYFGAVGHKPPMVMISFNSAKAGQKDSAANILETKRFSVNIISESFVEAANYTSIDAPHDVSEWDLSGLTPSPSRYWPEEGDAPPTVGESAYSLECELHDSMSLLDDDGKETGKIIVGRIRAYILNEGIIQPDGSLSPGDILPIARGGGITYLRSTHGLELPRPRWSREGESETVKSLLAKR</sequence>
<keyword evidence="3" id="KW-0288">FMN</keyword>
<dbReference type="InterPro" id="IPR002563">
    <property type="entry name" value="Flavin_Rdtase-like_dom"/>
</dbReference>
<dbReference type="SMART" id="SM00903">
    <property type="entry name" value="Flavin_Reduct"/>
    <property type="match status" value="1"/>
</dbReference>
<evidence type="ECO:0000313" key="8">
    <source>
        <dbReference type="Proteomes" id="UP000245768"/>
    </source>
</evidence>
<evidence type="ECO:0000256" key="4">
    <source>
        <dbReference type="ARBA" id="ARBA00038054"/>
    </source>
</evidence>
<evidence type="ECO:0000259" key="6">
    <source>
        <dbReference type="SMART" id="SM00903"/>
    </source>
</evidence>
<reference evidence="7 8" key="1">
    <citation type="journal article" date="2018" name="Mol. Biol. Evol.">
        <title>Broad Genomic Sampling Reveals a Smut Pathogenic Ancestry of the Fungal Clade Ustilaginomycotina.</title>
        <authorList>
            <person name="Kijpornyongpan T."/>
            <person name="Mondo S.J."/>
            <person name="Barry K."/>
            <person name="Sandor L."/>
            <person name="Lee J."/>
            <person name="Lipzen A."/>
            <person name="Pangilinan J."/>
            <person name="LaButti K."/>
            <person name="Hainaut M."/>
            <person name="Henrissat B."/>
            <person name="Grigoriev I.V."/>
            <person name="Spatafora J.W."/>
            <person name="Aime M.C."/>
        </authorList>
    </citation>
    <scope>NUCLEOTIDE SEQUENCE [LARGE SCALE GENOMIC DNA]</scope>
    <source>
        <strain evidence="7 8">MCA 4198</strain>
    </source>
</reference>
<dbReference type="STRING" id="215250.A0A316YH59"/>
<organism evidence="7 8">
    <name type="scientific">Acaromyces ingoldii</name>
    <dbReference type="NCBI Taxonomy" id="215250"/>
    <lineage>
        <taxon>Eukaryota</taxon>
        <taxon>Fungi</taxon>
        <taxon>Dikarya</taxon>
        <taxon>Basidiomycota</taxon>
        <taxon>Ustilaginomycotina</taxon>
        <taxon>Exobasidiomycetes</taxon>
        <taxon>Exobasidiales</taxon>
        <taxon>Cryptobasidiaceae</taxon>
        <taxon>Acaromyces</taxon>
    </lineage>
</organism>
<feature type="region of interest" description="Disordered" evidence="5">
    <location>
        <begin position="58"/>
        <end position="81"/>
    </location>
</feature>
<evidence type="ECO:0000256" key="5">
    <source>
        <dbReference type="SAM" id="MobiDB-lite"/>
    </source>
</evidence>
<dbReference type="InterPro" id="IPR012349">
    <property type="entry name" value="Split_barrel_FMN-bd"/>
</dbReference>
<gene>
    <name evidence="7" type="ORF">FA10DRAFT_268398</name>
</gene>
<dbReference type="Gene3D" id="2.30.110.10">
    <property type="entry name" value="Electron Transport, Fmn-binding Protein, Chain A"/>
    <property type="match status" value="1"/>
</dbReference>
<evidence type="ECO:0000313" key="7">
    <source>
        <dbReference type="EMBL" id="PWN88184.1"/>
    </source>
</evidence>
<dbReference type="Pfam" id="PF01613">
    <property type="entry name" value="Flavin_Reduct"/>
    <property type="match status" value="1"/>
</dbReference>
<dbReference type="PANTHER" id="PTHR33798:SF5">
    <property type="entry name" value="FLAVIN REDUCTASE LIKE DOMAIN-CONTAINING PROTEIN"/>
    <property type="match status" value="1"/>
</dbReference>
<dbReference type="OrthoDB" id="298012at2759"/>
<accession>A0A316YH59</accession>
<dbReference type="EMBL" id="KZ819638">
    <property type="protein sequence ID" value="PWN88184.1"/>
    <property type="molecule type" value="Genomic_DNA"/>
</dbReference>
<proteinExistence type="inferred from homology"/>
<name>A0A316YH59_9BASI</name>
<evidence type="ECO:0000256" key="3">
    <source>
        <dbReference type="ARBA" id="ARBA00022643"/>
    </source>
</evidence>
<comment type="similarity">
    <text evidence="4">Belongs to the flavoredoxin family.</text>
</comment>